<evidence type="ECO:0000256" key="1">
    <source>
        <dbReference type="SAM" id="Phobius"/>
    </source>
</evidence>
<feature type="transmembrane region" description="Helical" evidence="1">
    <location>
        <begin position="6"/>
        <end position="26"/>
    </location>
</feature>
<dbReference type="AlphaFoldDB" id="A0A7G5H3G8"/>
<organism evidence="2 3">
    <name type="scientific">Spirosoma foliorum</name>
    <dbReference type="NCBI Taxonomy" id="2710596"/>
    <lineage>
        <taxon>Bacteria</taxon>
        <taxon>Pseudomonadati</taxon>
        <taxon>Bacteroidota</taxon>
        <taxon>Cytophagia</taxon>
        <taxon>Cytophagales</taxon>
        <taxon>Cytophagaceae</taxon>
        <taxon>Spirosoma</taxon>
    </lineage>
</organism>
<gene>
    <name evidence="2" type="ORF">H3H32_12590</name>
</gene>
<name>A0A7G5H3G8_9BACT</name>
<proteinExistence type="predicted"/>
<keyword evidence="1" id="KW-0812">Transmembrane</keyword>
<accession>A0A7G5H3G8</accession>
<reference evidence="2 3" key="1">
    <citation type="submission" date="2020-07" db="EMBL/GenBank/DDBJ databases">
        <title>Spirosoma foliorum sp. nov., isolated from the leaves on the Nejang mountain Korea, Republic of.</title>
        <authorList>
            <person name="Ho H."/>
            <person name="Lee Y.-J."/>
            <person name="Nurcahyanto D.-A."/>
            <person name="Kim S.-G."/>
        </authorList>
    </citation>
    <scope>NUCLEOTIDE SEQUENCE [LARGE SCALE GENOMIC DNA]</scope>
    <source>
        <strain evidence="2 3">PL0136</strain>
    </source>
</reference>
<dbReference type="RefSeq" id="WP_182463041.1">
    <property type="nucleotide sequence ID" value="NZ_CP059732.1"/>
</dbReference>
<dbReference type="EMBL" id="CP059732">
    <property type="protein sequence ID" value="QMW05660.1"/>
    <property type="molecule type" value="Genomic_DNA"/>
</dbReference>
<evidence type="ECO:0000313" key="2">
    <source>
        <dbReference type="EMBL" id="QMW05660.1"/>
    </source>
</evidence>
<dbReference type="Proteomes" id="UP000515369">
    <property type="component" value="Chromosome"/>
</dbReference>
<keyword evidence="1" id="KW-1133">Transmembrane helix</keyword>
<evidence type="ECO:0000313" key="3">
    <source>
        <dbReference type="Proteomes" id="UP000515369"/>
    </source>
</evidence>
<sequence>MNLFWILWAIDALIALVFFYFFFVGIADGSIASFNGAMWFFILAALGAVLGGSYWLYTHQHITGAKILLAILVVPGLLGGLFFLILILTNPRWN</sequence>
<feature type="transmembrane region" description="Helical" evidence="1">
    <location>
        <begin position="38"/>
        <end position="57"/>
    </location>
</feature>
<dbReference type="KEGG" id="sfol:H3H32_12590"/>
<keyword evidence="3" id="KW-1185">Reference proteome</keyword>
<keyword evidence="1" id="KW-0472">Membrane</keyword>
<feature type="transmembrane region" description="Helical" evidence="1">
    <location>
        <begin position="69"/>
        <end position="88"/>
    </location>
</feature>
<protein>
    <submittedName>
        <fullName evidence="2">Osmoprotectant transporter permease</fullName>
    </submittedName>
</protein>